<name>A0A8J3A812_9ACTN</name>
<reference evidence="2" key="1">
    <citation type="journal article" date="2014" name="Int. J. Syst. Evol. Microbiol.">
        <title>Complete genome sequence of Corynebacterium casei LMG S-19264T (=DSM 44701T), isolated from a smear-ripened cheese.</title>
        <authorList>
            <consortium name="US DOE Joint Genome Institute (JGI-PGF)"/>
            <person name="Walter F."/>
            <person name="Albersmeier A."/>
            <person name="Kalinowski J."/>
            <person name="Ruckert C."/>
        </authorList>
    </citation>
    <scope>NUCLEOTIDE SEQUENCE</scope>
    <source>
        <strain evidence="2">CGMCC 1.14988</strain>
    </source>
</reference>
<comment type="caution">
    <text evidence="2">The sequence shown here is derived from an EMBL/GenBank/DDBJ whole genome shotgun (WGS) entry which is preliminary data.</text>
</comment>
<sequence length="140" mass="14986">MTTQTVPSNRRLRGVVAVSIVVSLLCIGWWGVRLQWFAAEPDVSEHVVTFEPQTVTLRDGAHARIGLAVVVVGTDGIGPVEAGDELVRAALVDRGLALDAATLRSGDGQLQLRSDLLDAVRGIAPDTRLDRVLLTEVLVQ</sequence>
<keyword evidence="1" id="KW-0812">Transmembrane</keyword>
<dbReference type="EMBL" id="BMHA01000005">
    <property type="protein sequence ID" value="GGI06027.1"/>
    <property type="molecule type" value="Genomic_DNA"/>
</dbReference>
<proteinExistence type="predicted"/>
<keyword evidence="1" id="KW-0472">Membrane</keyword>
<protein>
    <recommendedName>
        <fullName evidence="4">Flagellar protein FliL</fullName>
    </recommendedName>
</protein>
<organism evidence="2 3">
    <name type="scientific">Egicoccus halophilus</name>
    <dbReference type="NCBI Taxonomy" id="1670830"/>
    <lineage>
        <taxon>Bacteria</taxon>
        <taxon>Bacillati</taxon>
        <taxon>Actinomycetota</taxon>
        <taxon>Nitriliruptoria</taxon>
        <taxon>Egicoccales</taxon>
        <taxon>Egicoccaceae</taxon>
        <taxon>Egicoccus</taxon>
    </lineage>
</organism>
<accession>A0A8J3A812</accession>
<feature type="transmembrane region" description="Helical" evidence="1">
    <location>
        <begin position="12"/>
        <end position="32"/>
    </location>
</feature>
<evidence type="ECO:0000313" key="3">
    <source>
        <dbReference type="Proteomes" id="UP000650511"/>
    </source>
</evidence>
<dbReference type="RefSeq" id="WP_130648650.1">
    <property type="nucleotide sequence ID" value="NZ_BMHA01000005.1"/>
</dbReference>
<evidence type="ECO:0000256" key="1">
    <source>
        <dbReference type="SAM" id="Phobius"/>
    </source>
</evidence>
<evidence type="ECO:0008006" key="4">
    <source>
        <dbReference type="Google" id="ProtNLM"/>
    </source>
</evidence>
<reference evidence="2" key="2">
    <citation type="submission" date="2020-09" db="EMBL/GenBank/DDBJ databases">
        <authorList>
            <person name="Sun Q."/>
            <person name="Zhou Y."/>
        </authorList>
    </citation>
    <scope>NUCLEOTIDE SEQUENCE</scope>
    <source>
        <strain evidence="2">CGMCC 1.14988</strain>
    </source>
</reference>
<dbReference type="Proteomes" id="UP000650511">
    <property type="component" value="Unassembled WGS sequence"/>
</dbReference>
<keyword evidence="1" id="KW-1133">Transmembrane helix</keyword>
<dbReference type="AlphaFoldDB" id="A0A8J3A812"/>
<gene>
    <name evidence="2" type="ORF">GCM10011354_17050</name>
</gene>
<evidence type="ECO:0000313" key="2">
    <source>
        <dbReference type="EMBL" id="GGI06027.1"/>
    </source>
</evidence>
<keyword evidence="3" id="KW-1185">Reference proteome</keyword>